<evidence type="ECO:0000313" key="4">
    <source>
        <dbReference type="EMBL" id="XDQ03204.1"/>
    </source>
</evidence>
<dbReference type="EMBL" id="CP163431">
    <property type="protein sequence ID" value="XDQ03204.1"/>
    <property type="molecule type" value="Genomic_DNA"/>
</dbReference>
<dbReference type="InterPro" id="IPR045857">
    <property type="entry name" value="O16G_dom_2"/>
</dbReference>
<evidence type="ECO:0000256" key="2">
    <source>
        <dbReference type="ARBA" id="ARBA00023180"/>
    </source>
</evidence>
<dbReference type="RefSeq" id="WP_369189160.1">
    <property type="nucleotide sequence ID" value="NZ_CP163431.1"/>
</dbReference>
<gene>
    <name evidence="4" type="ORF">AB5J58_24975</name>
</gene>
<dbReference type="SUPFAM" id="SSF51445">
    <property type="entry name" value="(Trans)glycosidases"/>
    <property type="match status" value="1"/>
</dbReference>
<dbReference type="PANTHER" id="PTHR10357:SF179">
    <property type="entry name" value="NEUTRAL AND BASIC AMINO ACID TRANSPORT PROTEIN RBAT"/>
    <property type="match status" value="1"/>
</dbReference>
<dbReference type="Gene3D" id="3.20.20.80">
    <property type="entry name" value="Glycosidases"/>
    <property type="match status" value="1"/>
</dbReference>
<dbReference type="FunFam" id="3.90.400.10:FF:000001">
    <property type="entry name" value="Maltase A3, isoform A"/>
    <property type="match status" value="1"/>
</dbReference>
<dbReference type="SMART" id="SM00642">
    <property type="entry name" value="Aamy"/>
    <property type="match status" value="1"/>
</dbReference>
<dbReference type="GO" id="GO:0009313">
    <property type="term" value="P:oligosaccharide catabolic process"/>
    <property type="evidence" value="ECO:0007669"/>
    <property type="project" value="TreeGrafter"/>
</dbReference>
<dbReference type="PANTHER" id="PTHR10357">
    <property type="entry name" value="ALPHA-AMYLASE FAMILY MEMBER"/>
    <property type="match status" value="1"/>
</dbReference>
<comment type="similarity">
    <text evidence="1">Belongs to the glycosyl hydrolase 13 family.</text>
</comment>
<sequence length="551" mass="60591">MTDLSSRDPDWWRQAVVYQVYPRSFADADADGDGLGDLKGITQRLGHLAALGVDALWLSPFYPSELADGGYDVADYRDVDPRLGTLDDFDAMVAEAHRLGLKVMVDIVPNHTSRQHSWFREALAAPPGSAARGRYVFRDGRGEHGELPPTDWPSVFGGSAWAQVPDGQWYLHLFTPEQPDLDWDNEEVREDFRTTLRFWSDRGVDGFRVDVAHALAKDLTEPLRDIGPLAANSEDVLDSIPPGSHPYYDRDEVHAIYRDWRRAVLDTYTPPRMAVAEAWVPAARRALYARPDELGQAFNFEYLEAGWDAEQLREVITGSLATARAAGASATWVLSNHDVVRHASRLMLPPGTDPNTWLLSNGHTPPVDTAAGLRRARAATLLMLALPGSSYVYQGEELGLPEVADLPVEALQDPIWEQQGHTHKGRDGCRVPLPWTTTGPSYGFGAGPAWLPQPASFAAYAVEAQDGTEGSTLELYRTALRLRRKLLDGEALTWADSPPGVLHFARSDGWRCVTNLSGVPVALPPGELLLSSEPAAGERQLAPDTTVWLGV</sequence>
<keyword evidence="2" id="KW-0325">Glycoprotein</keyword>
<dbReference type="EC" id="3.2.1.-" evidence="4"/>
<keyword evidence="4" id="KW-0326">Glycosidase</keyword>
<dbReference type="AlphaFoldDB" id="A0AB39MBF6"/>
<dbReference type="InterPro" id="IPR006047">
    <property type="entry name" value="GH13_cat_dom"/>
</dbReference>
<reference evidence="4" key="1">
    <citation type="submission" date="2024-07" db="EMBL/GenBank/DDBJ databases">
        <authorList>
            <person name="Yu S.T."/>
        </authorList>
    </citation>
    <scope>NUCLEOTIDE SEQUENCE</scope>
    <source>
        <strain evidence="4">R08</strain>
    </source>
</reference>
<dbReference type="InterPro" id="IPR017853">
    <property type="entry name" value="GH"/>
</dbReference>
<dbReference type="Gene3D" id="3.90.400.10">
    <property type="entry name" value="Oligo-1,6-glucosidase, Domain 2"/>
    <property type="match status" value="1"/>
</dbReference>
<accession>A0AB39MBF6</accession>
<feature type="domain" description="Glycosyl hydrolase family 13 catalytic" evidence="3">
    <location>
        <begin position="19"/>
        <end position="430"/>
    </location>
</feature>
<evidence type="ECO:0000256" key="1">
    <source>
        <dbReference type="ARBA" id="ARBA00008061"/>
    </source>
</evidence>
<dbReference type="CDD" id="cd11332">
    <property type="entry name" value="AmyAc_OligoGlu_TS"/>
    <property type="match status" value="1"/>
</dbReference>
<evidence type="ECO:0000259" key="3">
    <source>
        <dbReference type="SMART" id="SM00642"/>
    </source>
</evidence>
<dbReference type="GO" id="GO:0004556">
    <property type="term" value="F:alpha-amylase activity"/>
    <property type="evidence" value="ECO:0007669"/>
    <property type="project" value="TreeGrafter"/>
</dbReference>
<organism evidence="4">
    <name type="scientific">Streptomyces sp. R08</name>
    <dbReference type="NCBI Taxonomy" id="3238624"/>
    <lineage>
        <taxon>Bacteria</taxon>
        <taxon>Bacillati</taxon>
        <taxon>Actinomycetota</taxon>
        <taxon>Actinomycetes</taxon>
        <taxon>Kitasatosporales</taxon>
        <taxon>Streptomycetaceae</taxon>
        <taxon>Streptomyces</taxon>
    </lineage>
</organism>
<name>A0AB39MBF6_9ACTN</name>
<dbReference type="Pfam" id="PF00128">
    <property type="entry name" value="Alpha-amylase"/>
    <property type="match status" value="1"/>
</dbReference>
<protein>
    <submittedName>
        <fullName evidence="4">Glycoside hydrolase family 13 protein</fullName>
        <ecNumber evidence="4">3.2.1.-</ecNumber>
    </submittedName>
</protein>
<keyword evidence="4" id="KW-0378">Hydrolase</keyword>
<proteinExistence type="inferred from homology"/>